<comment type="caution">
    <text evidence="2">The sequence shown here is derived from an EMBL/GenBank/DDBJ whole genome shotgun (WGS) entry which is preliminary data.</text>
</comment>
<protein>
    <submittedName>
        <fullName evidence="2">Uncharacterized protein</fullName>
    </submittedName>
</protein>
<gene>
    <name evidence="2" type="ORF">THAOC_18901</name>
</gene>
<dbReference type="EMBL" id="AGNL01020765">
    <property type="protein sequence ID" value="EJK60699.1"/>
    <property type="molecule type" value="Genomic_DNA"/>
</dbReference>
<accession>K0S745</accession>
<sequence length="251" mass="27741">MGVDSQSAALGTALTTPHDDFWPQTTSSRIHKPRACRVCPRLRCVALQNAGKRRNTCIMSRQPHRLSFRIEKNKTESPRCQTAPICLGEPRSFFKGLMIVVCDLGRRLFKLDLDSGPISLATSPASKLLVRSRSRPPAAFECPDRFLKTSRPILDPSIASCECPFTGGFVSRVVRPSKADALEMKPSSQPAERPPASRIVSDRLGDLDHWSTTDRHALSYTPALDARLPAYPLPHRPVPPARSPLSGIERL</sequence>
<feature type="region of interest" description="Disordered" evidence="1">
    <location>
        <begin position="181"/>
        <end position="204"/>
    </location>
</feature>
<proteinExistence type="predicted"/>
<feature type="compositionally biased region" description="Pro residues" evidence="1">
    <location>
        <begin position="231"/>
        <end position="242"/>
    </location>
</feature>
<keyword evidence="3" id="KW-1185">Reference proteome</keyword>
<reference evidence="2 3" key="1">
    <citation type="journal article" date="2012" name="Genome Biol.">
        <title>Genome and low-iron response of an oceanic diatom adapted to chronic iron limitation.</title>
        <authorList>
            <person name="Lommer M."/>
            <person name="Specht M."/>
            <person name="Roy A.S."/>
            <person name="Kraemer L."/>
            <person name="Andreson R."/>
            <person name="Gutowska M.A."/>
            <person name="Wolf J."/>
            <person name="Bergner S.V."/>
            <person name="Schilhabel M.B."/>
            <person name="Klostermeier U.C."/>
            <person name="Beiko R.G."/>
            <person name="Rosenstiel P."/>
            <person name="Hippler M."/>
            <person name="Laroche J."/>
        </authorList>
    </citation>
    <scope>NUCLEOTIDE SEQUENCE [LARGE SCALE GENOMIC DNA]</scope>
    <source>
        <strain evidence="2 3">CCMP1005</strain>
    </source>
</reference>
<name>K0S745_THAOC</name>
<organism evidence="2 3">
    <name type="scientific">Thalassiosira oceanica</name>
    <name type="common">Marine diatom</name>
    <dbReference type="NCBI Taxonomy" id="159749"/>
    <lineage>
        <taxon>Eukaryota</taxon>
        <taxon>Sar</taxon>
        <taxon>Stramenopiles</taxon>
        <taxon>Ochrophyta</taxon>
        <taxon>Bacillariophyta</taxon>
        <taxon>Coscinodiscophyceae</taxon>
        <taxon>Thalassiosirophycidae</taxon>
        <taxon>Thalassiosirales</taxon>
        <taxon>Thalassiosiraceae</taxon>
        <taxon>Thalassiosira</taxon>
    </lineage>
</organism>
<dbReference type="AlphaFoldDB" id="K0S745"/>
<dbReference type="Proteomes" id="UP000266841">
    <property type="component" value="Unassembled WGS sequence"/>
</dbReference>
<feature type="region of interest" description="Disordered" evidence="1">
    <location>
        <begin position="229"/>
        <end position="251"/>
    </location>
</feature>
<evidence type="ECO:0000256" key="1">
    <source>
        <dbReference type="SAM" id="MobiDB-lite"/>
    </source>
</evidence>
<evidence type="ECO:0000313" key="3">
    <source>
        <dbReference type="Proteomes" id="UP000266841"/>
    </source>
</evidence>
<evidence type="ECO:0000313" key="2">
    <source>
        <dbReference type="EMBL" id="EJK60699.1"/>
    </source>
</evidence>